<dbReference type="RefSeq" id="WP_200314817.1">
    <property type="nucleotide sequence ID" value="NZ_JAENJH010000001.1"/>
</dbReference>
<comment type="caution">
    <text evidence="2">The sequence shown here is derived from an EMBL/GenBank/DDBJ whole genome shotgun (WGS) entry which is preliminary data.</text>
</comment>
<dbReference type="Proteomes" id="UP000635245">
    <property type="component" value="Unassembled WGS sequence"/>
</dbReference>
<feature type="compositionally biased region" description="Low complexity" evidence="1">
    <location>
        <begin position="18"/>
        <end position="56"/>
    </location>
</feature>
<dbReference type="EMBL" id="JAENJH010000001">
    <property type="protein sequence ID" value="MBK1783474.1"/>
    <property type="molecule type" value="Genomic_DNA"/>
</dbReference>
<name>A0A934V3B4_9PSEU</name>
<evidence type="ECO:0000256" key="1">
    <source>
        <dbReference type="SAM" id="MobiDB-lite"/>
    </source>
</evidence>
<accession>A0A934V3B4</accession>
<evidence type="ECO:0000313" key="2">
    <source>
        <dbReference type="EMBL" id="MBK1783474.1"/>
    </source>
</evidence>
<keyword evidence="3" id="KW-1185">Reference proteome</keyword>
<proteinExistence type="predicted"/>
<dbReference type="AlphaFoldDB" id="A0A934V3B4"/>
<organism evidence="2 3">
    <name type="scientific">Prauserella cavernicola</name>
    <dbReference type="NCBI Taxonomy" id="2800127"/>
    <lineage>
        <taxon>Bacteria</taxon>
        <taxon>Bacillati</taxon>
        <taxon>Actinomycetota</taxon>
        <taxon>Actinomycetes</taxon>
        <taxon>Pseudonocardiales</taxon>
        <taxon>Pseudonocardiaceae</taxon>
        <taxon>Prauserella</taxon>
    </lineage>
</organism>
<gene>
    <name evidence="2" type="ORF">JHE00_03980</name>
</gene>
<feature type="region of interest" description="Disordered" evidence="1">
    <location>
        <begin position="1"/>
        <end position="82"/>
    </location>
</feature>
<reference evidence="2" key="1">
    <citation type="submission" date="2020-12" db="EMBL/GenBank/DDBJ databases">
        <title>Prauserella sp. ASG 168, a novel actinomycete isolated from cave rock.</title>
        <authorList>
            <person name="Suriyachadkun C."/>
        </authorList>
    </citation>
    <scope>NUCLEOTIDE SEQUENCE</scope>
    <source>
        <strain evidence="2">ASG 168</strain>
    </source>
</reference>
<evidence type="ECO:0000313" key="3">
    <source>
        <dbReference type="Proteomes" id="UP000635245"/>
    </source>
</evidence>
<sequence>MTAPRFSPRQHPEGGHLAAPAPSAPVPAENADAAQASASARAPAAPPAAARPQSAPSAPPGPPPAEEVVRRDPAAQAHWRTRRHRGLSRLRVGWHTAPDAELDRVQLTGWSVGLSLGRDQAGGPVPLTLFGPRPARVVLLGGLWCAQLVVFRSLGFGARAVVFTGRFGAWRHLGQWATGRTDRVAVLPPGSPLGTGASADVPLLRVDDLGEGEGADGTEPVDVPWETRLVVRRRLTPGGVGELQAADVVLTQRLTADEASAFASARGLSARDVHALQLLQDDMLALQTGAGIRYVWTNPSGAEHTALGRPGLR</sequence>
<protein>
    <submittedName>
        <fullName evidence="2">Uncharacterized protein</fullName>
    </submittedName>
</protein>